<dbReference type="Ensembl" id="ENSSVLT00005026871.1">
    <property type="protein sequence ID" value="ENSSVLP00005024174.1"/>
    <property type="gene ID" value="ENSSVLG00005019096.1"/>
</dbReference>
<proteinExistence type="predicted"/>
<dbReference type="PANTHER" id="PTHR47901:SF3">
    <property type="entry name" value="CASPASE-1"/>
    <property type="match status" value="1"/>
</dbReference>
<dbReference type="GO" id="GO:0089720">
    <property type="term" value="F:caspase binding"/>
    <property type="evidence" value="ECO:0007669"/>
    <property type="project" value="TreeGrafter"/>
</dbReference>
<dbReference type="SUPFAM" id="SSF47986">
    <property type="entry name" value="DEATH domain"/>
    <property type="match status" value="1"/>
</dbReference>
<dbReference type="GO" id="GO:0004197">
    <property type="term" value="F:cysteine-type endopeptidase activity"/>
    <property type="evidence" value="ECO:0007669"/>
    <property type="project" value="InterPro"/>
</dbReference>
<dbReference type="GO" id="GO:0097169">
    <property type="term" value="C:AIM2 inflammasome complex"/>
    <property type="evidence" value="ECO:0007669"/>
    <property type="project" value="TreeGrafter"/>
</dbReference>
<dbReference type="PANTHER" id="PTHR47901">
    <property type="entry name" value="CASPASE RECRUITMENT DOMAIN-CONTAINING PROTEIN 18"/>
    <property type="match status" value="1"/>
</dbReference>
<evidence type="ECO:0000259" key="1">
    <source>
        <dbReference type="PROSITE" id="PS50209"/>
    </source>
</evidence>
<dbReference type="GO" id="GO:0042981">
    <property type="term" value="P:regulation of apoptotic process"/>
    <property type="evidence" value="ECO:0007669"/>
    <property type="project" value="InterPro"/>
</dbReference>
<dbReference type="Gene3D" id="1.10.533.10">
    <property type="entry name" value="Death Domain, Fas"/>
    <property type="match status" value="1"/>
</dbReference>
<dbReference type="PROSITE" id="PS50209">
    <property type="entry name" value="CARD"/>
    <property type="match status" value="1"/>
</dbReference>
<dbReference type="InterPro" id="IPR002398">
    <property type="entry name" value="Pept_C14"/>
</dbReference>
<dbReference type="SMART" id="SM00114">
    <property type="entry name" value="CARD"/>
    <property type="match status" value="1"/>
</dbReference>
<reference evidence="2" key="2">
    <citation type="submission" date="2025-09" db="UniProtKB">
        <authorList>
            <consortium name="Ensembl"/>
        </authorList>
    </citation>
    <scope>IDENTIFICATION</scope>
</reference>
<feature type="domain" description="CARD" evidence="1">
    <location>
        <begin position="22"/>
        <end position="92"/>
    </location>
</feature>
<dbReference type="GeneTree" id="ENSGT00940000169191"/>
<dbReference type="Pfam" id="PF00619">
    <property type="entry name" value="CARD"/>
    <property type="match status" value="1"/>
</dbReference>
<dbReference type="GO" id="GO:0050727">
    <property type="term" value="P:regulation of inflammatory response"/>
    <property type="evidence" value="ECO:0007669"/>
    <property type="project" value="TreeGrafter"/>
</dbReference>
<dbReference type="GO" id="GO:0006508">
    <property type="term" value="P:proteolysis"/>
    <property type="evidence" value="ECO:0007669"/>
    <property type="project" value="InterPro"/>
</dbReference>
<dbReference type="OrthoDB" id="8869108at2759"/>
<protein>
    <recommendedName>
        <fullName evidence="1">CARD domain-containing protein</fullName>
    </recommendedName>
</protein>
<dbReference type="AlphaFoldDB" id="A0A8D2DFW4"/>
<sequence length="118" mass="13419">MIAFLELAISFNIAVLPTDKRLKEERRTFISSVSEDTLHNLLDDVLTEEVLNQEEVERVKKKNATTKDKACDLIDLIIPKGSCASQKLIDYIFSPNEQETKVFTLIIDECVFPSSPFI</sequence>
<dbReference type="GO" id="GO:0072559">
    <property type="term" value="C:NLRP3 inflammasome complex"/>
    <property type="evidence" value="ECO:0007669"/>
    <property type="project" value="TreeGrafter"/>
</dbReference>
<dbReference type="InterPro" id="IPR011029">
    <property type="entry name" value="DEATH-like_dom_sf"/>
</dbReference>
<evidence type="ECO:0000313" key="3">
    <source>
        <dbReference type="Proteomes" id="UP000694564"/>
    </source>
</evidence>
<organism evidence="2 3">
    <name type="scientific">Sciurus vulgaris</name>
    <name type="common">Eurasian red squirrel</name>
    <dbReference type="NCBI Taxonomy" id="55149"/>
    <lineage>
        <taxon>Eukaryota</taxon>
        <taxon>Metazoa</taxon>
        <taxon>Chordata</taxon>
        <taxon>Craniata</taxon>
        <taxon>Vertebrata</taxon>
        <taxon>Euteleostomi</taxon>
        <taxon>Mammalia</taxon>
        <taxon>Eutheria</taxon>
        <taxon>Euarchontoglires</taxon>
        <taxon>Glires</taxon>
        <taxon>Rodentia</taxon>
        <taxon>Sciuromorpha</taxon>
        <taxon>Sciuridae</taxon>
        <taxon>Sciurinae</taxon>
        <taxon>Sciurini</taxon>
        <taxon>Sciurus</taxon>
    </lineage>
</organism>
<reference evidence="2" key="1">
    <citation type="submission" date="2025-08" db="UniProtKB">
        <authorList>
            <consortium name="Ensembl"/>
        </authorList>
    </citation>
    <scope>IDENTIFICATION</scope>
</reference>
<accession>A0A8D2DFW4</accession>
<evidence type="ECO:0000313" key="2">
    <source>
        <dbReference type="Ensembl" id="ENSSVLP00005024174.1"/>
    </source>
</evidence>
<name>A0A8D2DFW4_SCIVU</name>
<keyword evidence="3" id="KW-1185">Reference proteome</keyword>
<dbReference type="GO" id="GO:0072557">
    <property type="term" value="C:IPAF inflammasome complex"/>
    <property type="evidence" value="ECO:0007669"/>
    <property type="project" value="TreeGrafter"/>
</dbReference>
<dbReference type="Proteomes" id="UP000694564">
    <property type="component" value="Chromosome 11"/>
</dbReference>
<dbReference type="InterPro" id="IPR001315">
    <property type="entry name" value="CARD"/>
</dbReference>